<dbReference type="KEGG" id="aram:KAR29_07605"/>
<evidence type="ECO:0000256" key="3">
    <source>
        <dbReference type="ARBA" id="ARBA00022840"/>
    </source>
</evidence>
<dbReference type="InterPro" id="IPR001482">
    <property type="entry name" value="T2SS/T4SS_dom"/>
</dbReference>
<evidence type="ECO:0000256" key="2">
    <source>
        <dbReference type="ARBA" id="ARBA00022741"/>
    </source>
</evidence>
<dbReference type="InterPro" id="IPR027417">
    <property type="entry name" value="P-loop_NTPase"/>
</dbReference>
<proteinExistence type="inferred from homology"/>
<dbReference type="SUPFAM" id="SSF160246">
    <property type="entry name" value="EspE N-terminal domain-like"/>
    <property type="match status" value="1"/>
</dbReference>
<dbReference type="GO" id="GO:0005886">
    <property type="term" value="C:plasma membrane"/>
    <property type="evidence" value="ECO:0007669"/>
    <property type="project" value="TreeGrafter"/>
</dbReference>
<protein>
    <submittedName>
        <fullName evidence="5">Flp pilus assembly complex ATPase component TadA</fullName>
    </submittedName>
</protein>
<dbReference type="PANTHER" id="PTHR30258:SF1">
    <property type="entry name" value="PROTEIN TRANSPORT PROTEIN HOFB HOMOLOG"/>
    <property type="match status" value="1"/>
</dbReference>
<dbReference type="Gene3D" id="3.30.300.160">
    <property type="entry name" value="Type II secretion system, protein E, N-terminal domain"/>
    <property type="match status" value="1"/>
</dbReference>
<reference evidence="6" key="1">
    <citation type="submission" date="2021-04" db="EMBL/GenBank/DDBJ databases">
        <title>A novel Synergistetes isolate from a pyrite-forming mixed culture.</title>
        <authorList>
            <person name="Bunk B."/>
            <person name="Sproer C."/>
            <person name="Spring S."/>
            <person name="Pester M."/>
        </authorList>
    </citation>
    <scope>NUCLEOTIDE SEQUENCE [LARGE SCALE GENOMIC DNA]</scope>
    <source>
        <strain evidence="6">J.5.4.2-T.3.5.2</strain>
    </source>
</reference>
<gene>
    <name evidence="5" type="primary">tadA</name>
    <name evidence="5" type="ORF">KAR29_07605</name>
</gene>
<dbReference type="Proteomes" id="UP000671879">
    <property type="component" value="Chromosome"/>
</dbReference>
<dbReference type="EMBL" id="CP072943">
    <property type="protein sequence ID" value="QTX31265.1"/>
    <property type="molecule type" value="Genomic_DNA"/>
</dbReference>
<keyword evidence="6" id="KW-1185">Reference proteome</keyword>
<dbReference type="PANTHER" id="PTHR30258">
    <property type="entry name" value="TYPE II SECRETION SYSTEM PROTEIN GSPE-RELATED"/>
    <property type="match status" value="1"/>
</dbReference>
<accession>A0A9Q7AFK9</accession>
<dbReference type="RefSeq" id="WP_274372413.1">
    <property type="nucleotide sequence ID" value="NZ_CP072943.1"/>
</dbReference>
<dbReference type="InterPro" id="IPR037257">
    <property type="entry name" value="T2SS_E_N_sf"/>
</dbReference>
<dbReference type="SUPFAM" id="SSF52540">
    <property type="entry name" value="P-loop containing nucleoside triphosphate hydrolases"/>
    <property type="match status" value="1"/>
</dbReference>
<dbReference type="Gene3D" id="3.40.50.300">
    <property type="entry name" value="P-loop containing nucleotide triphosphate hydrolases"/>
    <property type="match status" value="1"/>
</dbReference>
<evidence type="ECO:0000313" key="5">
    <source>
        <dbReference type="EMBL" id="QTX31265.1"/>
    </source>
</evidence>
<dbReference type="PROSITE" id="PS00662">
    <property type="entry name" value="T2SP_E"/>
    <property type="match status" value="1"/>
</dbReference>
<comment type="similarity">
    <text evidence="1">Belongs to the GSP E family.</text>
</comment>
<organism evidence="5 6">
    <name type="scientific">Aminithiophilus ramosus</name>
    <dbReference type="NCBI Taxonomy" id="3029084"/>
    <lineage>
        <taxon>Bacteria</taxon>
        <taxon>Thermotogati</taxon>
        <taxon>Synergistota</taxon>
        <taxon>Synergistia</taxon>
        <taxon>Synergistales</taxon>
        <taxon>Aminithiophilaceae</taxon>
        <taxon>Aminithiophilus</taxon>
    </lineage>
</organism>
<dbReference type="Gene3D" id="3.30.450.90">
    <property type="match status" value="1"/>
</dbReference>
<name>A0A9Q7AFK9_9BACT</name>
<dbReference type="Pfam" id="PF05157">
    <property type="entry name" value="MshEN"/>
    <property type="match status" value="1"/>
</dbReference>
<feature type="domain" description="Bacterial type II secretion system protein E" evidence="4">
    <location>
        <begin position="381"/>
        <end position="395"/>
    </location>
</feature>
<keyword evidence="3" id="KW-0067">ATP-binding</keyword>
<dbReference type="AlphaFoldDB" id="A0A9Q7AFK9"/>
<dbReference type="Pfam" id="PF00437">
    <property type="entry name" value="T2SSE"/>
    <property type="match status" value="1"/>
</dbReference>
<evidence type="ECO:0000313" key="6">
    <source>
        <dbReference type="Proteomes" id="UP000671879"/>
    </source>
</evidence>
<dbReference type="FunFam" id="3.40.50.300:FF:000398">
    <property type="entry name" value="Type IV pilus assembly ATPase PilB"/>
    <property type="match status" value="1"/>
</dbReference>
<evidence type="ECO:0000256" key="1">
    <source>
        <dbReference type="ARBA" id="ARBA00006611"/>
    </source>
</evidence>
<sequence>MADNRPIRLGDLLLEAQAVTSRQLDSALEEQRQTGMRLGEILIKNGWLTERQLAESLSHQLRLPLISLARYRPQPDAIRALPENVARRLEVLPLSLSDDRRLKVAMADPLDILAIDELHLTTKLEIEIGVSVPSEIHRELERAYSMQDSFEDAMVEVVQAGGGFIEMELSSQGAAADDAPVIKIVNDVLERAVREGASDVHIEPFERHAQVRYRVDGQLFNVVDFPKSLHPAVVSRIKIMAEMDIAERRRPQDGRILIKVLDRRVDIRVSSLPTVYGEKIVFRILDQSNAKVGLEKIGFSEEDRSLVDDILSVPYGIILVTGPTGSGKSTTLYSMLEKINRPEVNIVTVEDPVEYTLGGVSQVHVNERAGLSFAAALRSILRQDPDKIMIGEIRDTETAQLAIRAALTGHLVLSTLHTNDAPSAVIRLIDMGVPPFLVASSLTAMIAQRLLRRLCTRCKESYIIPDAVCRSLSLPEGSRAWRPVGCDDCRGTGYLGRTGIFEILVVSEEMRRCISDEVSGDELRHLALHAGMKTLRASGLEKVLQGITSLEEVLAATFN</sequence>
<dbReference type="CDD" id="cd01129">
    <property type="entry name" value="PulE-GspE-like"/>
    <property type="match status" value="1"/>
</dbReference>
<keyword evidence="2" id="KW-0547">Nucleotide-binding</keyword>
<dbReference type="InterPro" id="IPR007831">
    <property type="entry name" value="T2SS_GspE_N"/>
</dbReference>
<dbReference type="GO" id="GO:0016887">
    <property type="term" value="F:ATP hydrolysis activity"/>
    <property type="evidence" value="ECO:0007669"/>
    <property type="project" value="TreeGrafter"/>
</dbReference>
<evidence type="ECO:0000259" key="4">
    <source>
        <dbReference type="PROSITE" id="PS00662"/>
    </source>
</evidence>
<dbReference type="FunFam" id="3.30.450.90:FF:000001">
    <property type="entry name" value="Type II secretion system ATPase GspE"/>
    <property type="match status" value="1"/>
</dbReference>
<dbReference type="GO" id="GO:0005524">
    <property type="term" value="F:ATP binding"/>
    <property type="evidence" value="ECO:0007669"/>
    <property type="project" value="UniProtKB-KW"/>
</dbReference>